<dbReference type="GO" id="GO:0004479">
    <property type="term" value="F:methionyl-tRNA formyltransferase activity"/>
    <property type="evidence" value="ECO:0007669"/>
    <property type="project" value="UniProtKB-EC"/>
</dbReference>
<reference evidence="10" key="1">
    <citation type="journal article" date="2014" name="Int. J. Syst. Evol. Microbiol.">
        <title>Complete genome sequence of Corynebacterium casei LMG S-19264T (=DSM 44701T), isolated from a smear-ripened cheese.</title>
        <authorList>
            <consortium name="US DOE Joint Genome Institute (JGI-PGF)"/>
            <person name="Walter F."/>
            <person name="Albersmeier A."/>
            <person name="Kalinowski J."/>
            <person name="Ruckert C."/>
        </authorList>
    </citation>
    <scope>NUCLEOTIDE SEQUENCE</scope>
    <source>
        <strain evidence="10">JCM 4834</strain>
    </source>
</reference>
<reference evidence="10" key="2">
    <citation type="submission" date="2020-09" db="EMBL/GenBank/DDBJ databases">
        <authorList>
            <person name="Sun Q."/>
            <person name="Ohkuma M."/>
        </authorList>
    </citation>
    <scope>NUCLEOTIDE SEQUENCE</scope>
    <source>
        <strain evidence="10">JCM 4834</strain>
    </source>
</reference>
<dbReference type="Pfam" id="PF13463">
    <property type="entry name" value="HTH_27"/>
    <property type="match status" value="1"/>
</dbReference>
<evidence type="ECO:0000256" key="3">
    <source>
        <dbReference type="ARBA" id="ARBA00012261"/>
    </source>
</evidence>
<dbReference type="Gene3D" id="1.10.10.10">
    <property type="entry name" value="Winged helix-like DNA-binding domain superfamily/Winged helix DNA-binding domain"/>
    <property type="match status" value="1"/>
</dbReference>
<keyword evidence="5" id="KW-0808">Transferase</keyword>
<keyword evidence="6" id="KW-0648">Protein biosynthesis</keyword>
<dbReference type="InterPro" id="IPR011034">
    <property type="entry name" value="Formyl_transferase-like_C_sf"/>
</dbReference>
<dbReference type="Gene3D" id="3.10.25.10">
    <property type="entry name" value="Formyl transferase, C-terminal domain"/>
    <property type="match status" value="1"/>
</dbReference>
<dbReference type="SUPFAM" id="SSF50486">
    <property type="entry name" value="FMT C-terminal domain-like"/>
    <property type="match status" value="1"/>
</dbReference>
<feature type="region of interest" description="Disordered" evidence="8">
    <location>
        <begin position="245"/>
        <end position="267"/>
    </location>
</feature>
<accession>A0A918QSX5</accession>
<dbReference type="AlphaFoldDB" id="A0A918QSX5"/>
<sequence>MTGNEGELMEQSAAAGTNGDPARSPFVIIGVGNTQADWALVLSALANADVTLGAPRVPGSAGPDATAGAPVRTGGPGAGRAGTGAAADTGPGPGAQGEPVSATPPSVLDLNAYLVYMIGKAARRRLTAKLTDHGLRLWHLTVLALLSDLGPQAKGTLATRLDMNASDLVKIVNDLSRAGYVDCARDTVDRRRVVVGLTGEGRSALGALNADIASADEEFLAPLTVPERAQLGSLLRRVHRHFDASPSHTVHEDPGLPAPAAAAAGSRTGAVRNVEALRIDWNRPAEAIERFVRTRSGAEGRAYTHHGGRRLEVLSASATEHPYGGAPGRVVRSVPDGLVIVAGPDASGAPGRGLALTRVRTEDGAEMSARDYFDPVEGGLTTDG</sequence>
<gene>
    <name evidence="10" type="ORF">GCM10010371_25780</name>
</gene>
<name>A0A918QSX5_9ACTN</name>
<dbReference type="InterPro" id="IPR036388">
    <property type="entry name" value="WH-like_DNA-bd_sf"/>
</dbReference>
<evidence type="ECO:0000256" key="1">
    <source>
        <dbReference type="ARBA" id="ARBA00002606"/>
    </source>
</evidence>
<dbReference type="CDD" id="cd08704">
    <property type="entry name" value="Met_tRNA_FMT_C"/>
    <property type="match status" value="1"/>
</dbReference>
<dbReference type="InterPro" id="IPR039422">
    <property type="entry name" value="MarR/SlyA-like"/>
</dbReference>
<dbReference type="GO" id="GO:0006950">
    <property type="term" value="P:response to stress"/>
    <property type="evidence" value="ECO:0007669"/>
    <property type="project" value="TreeGrafter"/>
</dbReference>
<feature type="domain" description="HTH marR-type" evidence="9">
    <location>
        <begin position="111"/>
        <end position="240"/>
    </location>
</feature>
<comment type="function">
    <text evidence="1">Attaches a formyl group to the free amino group of methionyl-tRNA(fMet). The formyl group appears to play a dual role in the initiator identity of N-formylmethionyl-tRNA by promoting its recognition by IF2 and preventing the misappropriation of this tRNA by the elongation apparatus.</text>
</comment>
<evidence type="ECO:0000256" key="8">
    <source>
        <dbReference type="SAM" id="MobiDB-lite"/>
    </source>
</evidence>
<dbReference type="InterPro" id="IPR037022">
    <property type="entry name" value="Formyl_trans_C_sf"/>
</dbReference>
<evidence type="ECO:0000313" key="10">
    <source>
        <dbReference type="EMBL" id="GGZ64938.1"/>
    </source>
</evidence>
<dbReference type="PANTHER" id="PTHR33164:SF95">
    <property type="entry name" value="TRANSCRIPTIONAL REGULATOR"/>
    <property type="match status" value="1"/>
</dbReference>
<comment type="catalytic activity">
    <reaction evidence="7">
        <text>L-methionyl-tRNA(fMet) + (6R)-10-formyltetrahydrofolate = N-formyl-L-methionyl-tRNA(fMet) + (6S)-5,6,7,8-tetrahydrofolate + H(+)</text>
        <dbReference type="Rhea" id="RHEA:24380"/>
        <dbReference type="Rhea" id="RHEA-COMP:9952"/>
        <dbReference type="Rhea" id="RHEA-COMP:9953"/>
        <dbReference type="ChEBI" id="CHEBI:15378"/>
        <dbReference type="ChEBI" id="CHEBI:57453"/>
        <dbReference type="ChEBI" id="CHEBI:78530"/>
        <dbReference type="ChEBI" id="CHEBI:78844"/>
        <dbReference type="ChEBI" id="CHEBI:195366"/>
        <dbReference type="EC" id="2.1.2.9"/>
    </reaction>
</comment>
<protein>
    <recommendedName>
        <fullName evidence="4">Methionyl-tRNA formyltransferase</fullName>
        <ecNumber evidence="3">2.1.2.9</ecNumber>
    </recommendedName>
</protein>
<comment type="caution">
    <text evidence="10">The sequence shown here is derived from an EMBL/GenBank/DDBJ whole genome shotgun (WGS) entry which is preliminary data.</text>
</comment>
<dbReference type="EC" id="2.1.2.9" evidence="3"/>
<evidence type="ECO:0000256" key="4">
    <source>
        <dbReference type="ARBA" id="ARBA00016014"/>
    </source>
</evidence>
<dbReference type="InterPro" id="IPR036390">
    <property type="entry name" value="WH_DNA-bd_sf"/>
</dbReference>
<comment type="similarity">
    <text evidence="2">Belongs to the Fmt family.</text>
</comment>
<dbReference type="EMBL" id="BMVX01000008">
    <property type="protein sequence ID" value="GGZ64938.1"/>
    <property type="molecule type" value="Genomic_DNA"/>
</dbReference>
<dbReference type="PROSITE" id="PS50995">
    <property type="entry name" value="HTH_MARR_2"/>
    <property type="match status" value="1"/>
</dbReference>
<dbReference type="SUPFAM" id="SSF46785">
    <property type="entry name" value="Winged helix' DNA-binding domain"/>
    <property type="match status" value="1"/>
</dbReference>
<dbReference type="InterPro" id="IPR005793">
    <property type="entry name" value="Formyl_trans_C"/>
</dbReference>
<dbReference type="GO" id="GO:0003700">
    <property type="term" value="F:DNA-binding transcription factor activity"/>
    <property type="evidence" value="ECO:0007669"/>
    <property type="project" value="InterPro"/>
</dbReference>
<evidence type="ECO:0000259" key="9">
    <source>
        <dbReference type="PROSITE" id="PS50995"/>
    </source>
</evidence>
<dbReference type="SMART" id="SM00347">
    <property type="entry name" value="HTH_MARR"/>
    <property type="match status" value="1"/>
</dbReference>
<evidence type="ECO:0000256" key="7">
    <source>
        <dbReference type="ARBA" id="ARBA00048558"/>
    </source>
</evidence>
<dbReference type="RefSeq" id="WP_229886304.1">
    <property type="nucleotide sequence ID" value="NZ_BMVX01000008.1"/>
</dbReference>
<evidence type="ECO:0000256" key="2">
    <source>
        <dbReference type="ARBA" id="ARBA00010699"/>
    </source>
</evidence>
<evidence type="ECO:0000256" key="6">
    <source>
        <dbReference type="ARBA" id="ARBA00022917"/>
    </source>
</evidence>
<dbReference type="InterPro" id="IPR044135">
    <property type="entry name" value="Met-tRNA-FMT_C"/>
</dbReference>
<feature type="region of interest" description="Disordered" evidence="8">
    <location>
        <begin position="1"/>
        <end position="22"/>
    </location>
</feature>
<dbReference type="PANTHER" id="PTHR33164">
    <property type="entry name" value="TRANSCRIPTIONAL REGULATOR, MARR FAMILY"/>
    <property type="match status" value="1"/>
</dbReference>
<evidence type="ECO:0000256" key="5">
    <source>
        <dbReference type="ARBA" id="ARBA00022679"/>
    </source>
</evidence>
<feature type="region of interest" description="Disordered" evidence="8">
    <location>
        <begin position="58"/>
        <end position="103"/>
    </location>
</feature>
<dbReference type="Pfam" id="PF02911">
    <property type="entry name" value="Formyl_trans_C"/>
    <property type="match status" value="1"/>
</dbReference>
<evidence type="ECO:0000313" key="11">
    <source>
        <dbReference type="Proteomes" id="UP000634660"/>
    </source>
</evidence>
<dbReference type="Proteomes" id="UP000634660">
    <property type="component" value="Unassembled WGS sequence"/>
</dbReference>
<organism evidence="10 11">
    <name type="scientific">Streptomyces subrutilus</name>
    <dbReference type="NCBI Taxonomy" id="36818"/>
    <lineage>
        <taxon>Bacteria</taxon>
        <taxon>Bacillati</taxon>
        <taxon>Actinomycetota</taxon>
        <taxon>Actinomycetes</taxon>
        <taxon>Kitasatosporales</taxon>
        <taxon>Streptomycetaceae</taxon>
        <taxon>Streptomyces</taxon>
    </lineage>
</organism>
<dbReference type="InterPro" id="IPR000835">
    <property type="entry name" value="HTH_MarR-typ"/>
</dbReference>
<proteinExistence type="inferred from homology"/>